<evidence type="ECO:0000313" key="11">
    <source>
        <dbReference type="EMBL" id="KTD24844.1"/>
    </source>
</evidence>
<proteinExistence type="inferred from homology"/>
<keyword evidence="9" id="KW-0808">Transferase</keyword>
<feature type="transmembrane region" description="Helical" evidence="10">
    <location>
        <begin position="7"/>
        <end position="26"/>
    </location>
</feature>
<dbReference type="InterPro" id="IPR024194">
    <property type="entry name" value="Ac/AlaTfrase_AlgI/DltB"/>
</dbReference>
<feature type="transmembrane region" description="Helical" evidence="10">
    <location>
        <begin position="79"/>
        <end position="98"/>
    </location>
</feature>
<evidence type="ECO:0000256" key="4">
    <source>
        <dbReference type="ARBA" id="ARBA00022475"/>
    </source>
</evidence>
<keyword evidence="9" id="KW-0997">Cell inner membrane</keyword>
<feature type="transmembrane region" description="Helical" evidence="10">
    <location>
        <begin position="315"/>
        <end position="338"/>
    </location>
</feature>
<comment type="pathway">
    <text evidence="2 9">Glycan biosynthesis; alginate biosynthesis.</text>
</comment>
<protein>
    <recommendedName>
        <fullName evidence="9">Probable alginate O-acetylase</fullName>
        <ecNumber evidence="9">2.3.1.-</ecNumber>
    </recommendedName>
</protein>
<dbReference type="PANTHER" id="PTHR13285">
    <property type="entry name" value="ACYLTRANSFERASE"/>
    <property type="match status" value="1"/>
</dbReference>
<evidence type="ECO:0000256" key="3">
    <source>
        <dbReference type="ARBA" id="ARBA00010323"/>
    </source>
</evidence>
<dbReference type="RefSeq" id="WP_058453089.1">
    <property type="nucleotide sequence ID" value="NZ_CAAAIB010000016.1"/>
</dbReference>
<comment type="similarity">
    <text evidence="3 9">Belongs to the membrane-bound acyltransferase family.</text>
</comment>
<dbReference type="UniPathway" id="UPA00286"/>
<dbReference type="GO" id="GO:0042121">
    <property type="term" value="P:alginic acid biosynthetic process"/>
    <property type="evidence" value="ECO:0007669"/>
    <property type="project" value="UniProtKB-UniRule"/>
</dbReference>
<feature type="transmembrane region" description="Helical" evidence="10">
    <location>
        <begin position="32"/>
        <end position="58"/>
    </location>
</feature>
<reference evidence="11 12" key="1">
    <citation type="submission" date="2015-11" db="EMBL/GenBank/DDBJ databases">
        <title>Genomic analysis of 38 Legionella species identifies large and diverse effector repertoires.</title>
        <authorList>
            <person name="Burstein D."/>
            <person name="Amaro F."/>
            <person name="Zusman T."/>
            <person name="Lifshitz Z."/>
            <person name="Cohen O."/>
            <person name="Gilbert J.A."/>
            <person name="Pupko T."/>
            <person name="Shuman H.A."/>
            <person name="Segal G."/>
        </authorList>
    </citation>
    <scope>NUCLEOTIDE SEQUENCE [LARGE SCALE GENOMIC DNA]</scope>
    <source>
        <strain evidence="11 12">PX-1-G2-E2</strain>
    </source>
</reference>
<evidence type="ECO:0000256" key="7">
    <source>
        <dbReference type="ARBA" id="ARBA00022989"/>
    </source>
</evidence>
<dbReference type="AlphaFoldDB" id="A0A0W0VXL2"/>
<dbReference type="PIRSF" id="PIRSF016636">
    <property type="entry name" value="AlgI_DltB"/>
    <property type="match status" value="1"/>
</dbReference>
<evidence type="ECO:0000256" key="9">
    <source>
        <dbReference type="PIRNR" id="PIRNR016636"/>
    </source>
</evidence>
<dbReference type="OrthoDB" id="139172at2"/>
<evidence type="ECO:0000256" key="1">
    <source>
        <dbReference type="ARBA" id="ARBA00004651"/>
    </source>
</evidence>
<dbReference type="InterPro" id="IPR028362">
    <property type="entry name" value="AlgI"/>
</dbReference>
<feature type="transmembrane region" description="Helical" evidence="10">
    <location>
        <begin position="457"/>
        <end position="476"/>
    </location>
</feature>
<feature type="transmembrane region" description="Helical" evidence="10">
    <location>
        <begin position="407"/>
        <end position="428"/>
    </location>
</feature>
<keyword evidence="9" id="KW-0012">Acyltransferase</keyword>
<gene>
    <name evidence="11" type="ORF">Lmac_2381</name>
</gene>
<organism evidence="11 12">
    <name type="scientific">Legionella maceachernii</name>
    <dbReference type="NCBI Taxonomy" id="466"/>
    <lineage>
        <taxon>Bacteria</taxon>
        <taxon>Pseudomonadati</taxon>
        <taxon>Pseudomonadota</taxon>
        <taxon>Gammaproteobacteria</taxon>
        <taxon>Legionellales</taxon>
        <taxon>Legionellaceae</taxon>
        <taxon>Legionella</taxon>
    </lineage>
</organism>
<evidence type="ECO:0000256" key="2">
    <source>
        <dbReference type="ARBA" id="ARBA00005182"/>
    </source>
</evidence>
<keyword evidence="5 9" id="KW-0812">Transmembrane</keyword>
<dbReference type="Proteomes" id="UP000054908">
    <property type="component" value="Unassembled WGS sequence"/>
</dbReference>
<dbReference type="InterPro" id="IPR051085">
    <property type="entry name" value="MB_O-acyltransferase"/>
</dbReference>
<dbReference type="PANTHER" id="PTHR13285:SF18">
    <property type="entry name" value="PROTEIN-CYSTEINE N-PALMITOYLTRANSFERASE RASP"/>
    <property type="match status" value="1"/>
</dbReference>
<evidence type="ECO:0000256" key="5">
    <source>
        <dbReference type="ARBA" id="ARBA00022692"/>
    </source>
</evidence>
<evidence type="ECO:0000313" key="12">
    <source>
        <dbReference type="Proteomes" id="UP000054908"/>
    </source>
</evidence>
<evidence type="ECO:0000256" key="6">
    <source>
        <dbReference type="ARBA" id="ARBA00022841"/>
    </source>
</evidence>
<dbReference type="PIRSF" id="PIRSF500217">
    <property type="entry name" value="AlgI"/>
    <property type="match status" value="1"/>
</dbReference>
<dbReference type="GO" id="GO:0005886">
    <property type="term" value="C:plasma membrane"/>
    <property type="evidence" value="ECO:0007669"/>
    <property type="project" value="UniProtKB-SubCell"/>
</dbReference>
<comment type="caution">
    <text evidence="11">The sequence shown here is derived from an EMBL/GenBank/DDBJ whole genome shotgun (WGS) entry which is preliminary data.</text>
</comment>
<dbReference type="EC" id="2.3.1.-" evidence="9"/>
<dbReference type="PATRIC" id="fig|466.6.peg.2526"/>
<dbReference type="GO" id="GO:0016746">
    <property type="term" value="F:acyltransferase activity"/>
    <property type="evidence" value="ECO:0007669"/>
    <property type="project" value="UniProtKB-KW"/>
</dbReference>
<evidence type="ECO:0000256" key="8">
    <source>
        <dbReference type="ARBA" id="ARBA00023136"/>
    </source>
</evidence>
<dbReference type="STRING" id="466.Lmac_2381"/>
<feature type="transmembrane region" description="Helical" evidence="10">
    <location>
        <begin position="118"/>
        <end position="136"/>
    </location>
</feature>
<sequence length="478" mass="55044">MLFNSPFFLLLFLPLFLIFYFLMPGIRLRNMLIVVFSVVFFAWGDPIFIEYVIAGTWIDYLIIKKVLSNPNRSEQLKKGALILAILLNVAALLFFKYANFFIDQFEPLFHLTGISKPSWYPVALPLGISFIAFHKISFMVDLYKHRTAPPASFVDALVYILFFPQLIAGPIVRYQEINQQIRLRLHSSEDFLAGMFRFTCGLGKKVLIADPCGEIANTVFALAPGSLPVYDVWIGAIAYTIQIYFDFSGYSDMAIGLARIVGFKFPENFNQPYLAKSVTEFWQRWHMTLSNWMRLYLYIPLGGNRVQPWRMYLNLWIVFLISGFWHGASWTFIVWGAYYGFFLTIEKFCSARGWVPTIPNWMKRLFTLFIIINAWVLFRASSLEYAWKFMGRMLGVVPQSLPTSQPLAVLFADHDLATLIIGVLIALIPSPQWLVRFATVEESISIGVLRWVYGNTLFLTSVASIMAYGSTTFLYFHF</sequence>
<evidence type="ECO:0000256" key="10">
    <source>
        <dbReference type="SAM" id="Phobius"/>
    </source>
</evidence>
<dbReference type="InterPro" id="IPR004299">
    <property type="entry name" value="MBOAT_fam"/>
</dbReference>
<keyword evidence="6 9" id="KW-0016">Alginate biosynthesis</keyword>
<dbReference type="EMBL" id="LNYL01000048">
    <property type="protein sequence ID" value="KTD24844.1"/>
    <property type="molecule type" value="Genomic_DNA"/>
</dbReference>
<dbReference type="Pfam" id="PF03062">
    <property type="entry name" value="MBOAT"/>
    <property type="match status" value="1"/>
</dbReference>
<keyword evidence="7 10" id="KW-1133">Transmembrane helix</keyword>
<feature type="transmembrane region" description="Helical" evidence="10">
    <location>
        <begin position="365"/>
        <end position="387"/>
    </location>
</feature>
<accession>A0A0W0VXL2</accession>
<keyword evidence="12" id="KW-1185">Reference proteome</keyword>
<comment type="subcellular location">
    <subcellularLocation>
        <location evidence="9">Cell inner membrane</location>
    </subcellularLocation>
    <subcellularLocation>
        <location evidence="1">Cell membrane</location>
        <topology evidence="1">Multi-pass membrane protein</topology>
    </subcellularLocation>
</comment>
<name>A0A0W0VXL2_9GAMM</name>
<keyword evidence="8 9" id="KW-0472">Membrane</keyword>
<keyword evidence="4 9" id="KW-1003">Cell membrane</keyword>